<keyword evidence="1 6" id="KW-0645">Protease</keyword>
<sequence>MTALITAVILIVTVVSTGLAAGKLVRRAAPALMHTPRLAVATLVGVLAVWLAGFAAFGPMLAWALAARTGFLPGNTGEVCQRCLAAANPLPADMAINAAIPAVILIALPVVLLIVMVLGGLRYKYQGHQQRAELESALRLGAYRTRLAGHSVTVIPHDDPTAFALSNRRWGIVVSTALLRLLNTEELGAVVAHEAAHVRQRHHLIIGLVQGVLAPLRWVPLVAAIRAAVPHYLEMAADNAARDENGTAVMASALLKIGEKGGPTVAQHAGGAVVLHAAGTDRIRHLVAPPDASRGIGPMAAMIFTTIIVSVSSMLVVLPYGQALLDGCLTL</sequence>
<dbReference type="EMBL" id="JAVDYJ010000001">
    <property type="protein sequence ID" value="MDR7346846.1"/>
    <property type="molecule type" value="Genomic_DNA"/>
</dbReference>
<protein>
    <submittedName>
        <fullName evidence="9">Zn-dependent protease with chaperone function</fullName>
    </submittedName>
</protein>
<comment type="similarity">
    <text evidence="6">Belongs to the peptidase M48 family.</text>
</comment>
<evidence type="ECO:0000259" key="8">
    <source>
        <dbReference type="Pfam" id="PF01435"/>
    </source>
</evidence>
<keyword evidence="7" id="KW-1133">Transmembrane helix</keyword>
<evidence type="ECO:0000313" key="10">
    <source>
        <dbReference type="Proteomes" id="UP001183794"/>
    </source>
</evidence>
<evidence type="ECO:0000256" key="2">
    <source>
        <dbReference type="ARBA" id="ARBA00022723"/>
    </source>
</evidence>
<reference evidence="9 10" key="1">
    <citation type="submission" date="2023-07" db="EMBL/GenBank/DDBJ databases">
        <title>Sequencing the genomes of 1000 actinobacteria strains.</title>
        <authorList>
            <person name="Klenk H.-P."/>
        </authorList>
    </citation>
    <scope>NUCLEOTIDE SEQUENCE [LARGE SCALE GENOMIC DNA]</scope>
    <source>
        <strain evidence="9 10">DSM 22966</strain>
    </source>
</reference>
<evidence type="ECO:0000256" key="5">
    <source>
        <dbReference type="ARBA" id="ARBA00023049"/>
    </source>
</evidence>
<organism evidence="9 10">
    <name type="scientific">Enteractinococcus fodinae</name>
    <dbReference type="NCBI Taxonomy" id="684663"/>
    <lineage>
        <taxon>Bacteria</taxon>
        <taxon>Bacillati</taxon>
        <taxon>Actinomycetota</taxon>
        <taxon>Actinomycetes</taxon>
        <taxon>Micrococcales</taxon>
        <taxon>Micrococcaceae</taxon>
    </lineage>
</organism>
<keyword evidence="4 6" id="KW-0862">Zinc</keyword>
<dbReference type="Proteomes" id="UP001183794">
    <property type="component" value="Unassembled WGS sequence"/>
</dbReference>
<keyword evidence="5 6" id="KW-0482">Metalloprotease</keyword>
<comment type="cofactor">
    <cofactor evidence="6">
        <name>Zn(2+)</name>
        <dbReference type="ChEBI" id="CHEBI:29105"/>
    </cofactor>
    <text evidence="6">Binds 1 zinc ion per subunit.</text>
</comment>
<evidence type="ECO:0000256" key="1">
    <source>
        <dbReference type="ARBA" id="ARBA00022670"/>
    </source>
</evidence>
<gene>
    <name evidence="9" type="ORF">J2S62_001103</name>
</gene>
<keyword evidence="7" id="KW-0472">Membrane</keyword>
<evidence type="ECO:0000256" key="6">
    <source>
        <dbReference type="RuleBase" id="RU003983"/>
    </source>
</evidence>
<name>A0ABU2B0N9_9MICC</name>
<dbReference type="Pfam" id="PF01435">
    <property type="entry name" value="Peptidase_M48"/>
    <property type="match status" value="1"/>
</dbReference>
<keyword evidence="10" id="KW-1185">Reference proteome</keyword>
<dbReference type="PANTHER" id="PTHR34978">
    <property type="entry name" value="POSSIBLE SENSOR-TRANSDUCER PROTEIN BLAR"/>
    <property type="match status" value="1"/>
</dbReference>
<feature type="domain" description="Peptidase M48" evidence="8">
    <location>
        <begin position="151"/>
        <end position="216"/>
    </location>
</feature>
<proteinExistence type="inferred from homology"/>
<comment type="caution">
    <text evidence="9">The sequence shown here is derived from an EMBL/GenBank/DDBJ whole genome shotgun (WGS) entry which is preliminary data.</text>
</comment>
<evidence type="ECO:0000256" key="3">
    <source>
        <dbReference type="ARBA" id="ARBA00022801"/>
    </source>
</evidence>
<feature type="transmembrane region" description="Helical" evidence="7">
    <location>
        <begin position="299"/>
        <end position="321"/>
    </location>
</feature>
<dbReference type="InterPro" id="IPR052173">
    <property type="entry name" value="Beta-lactam_resp_regulator"/>
</dbReference>
<dbReference type="RefSeq" id="WP_310172327.1">
    <property type="nucleotide sequence ID" value="NZ_BAABHE010000002.1"/>
</dbReference>
<feature type="transmembrane region" description="Helical" evidence="7">
    <location>
        <begin position="98"/>
        <end position="121"/>
    </location>
</feature>
<feature type="transmembrane region" description="Helical" evidence="7">
    <location>
        <begin position="38"/>
        <end position="66"/>
    </location>
</feature>
<keyword evidence="2" id="KW-0479">Metal-binding</keyword>
<evidence type="ECO:0000313" key="9">
    <source>
        <dbReference type="EMBL" id="MDR7346846.1"/>
    </source>
</evidence>
<dbReference type="Gene3D" id="3.30.2010.10">
    <property type="entry name" value="Metalloproteases ('zincins'), catalytic domain"/>
    <property type="match status" value="1"/>
</dbReference>
<keyword evidence="3 6" id="KW-0378">Hydrolase</keyword>
<keyword evidence="7" id="KW-0812">Transmembrane</keyword>
<evidence type="ECO:0000256" key="7">
    <source>
        <dbReference type="SAM" id="Phobius"/>
    </source>
</evidence>
<dbReference type="CDD" id="cd07326">
    <property type="entry name" value="M56_BlaR1_MecR1_like"/>
    <property type="match status" value="1"/>
</dbReference>
<evidence type="ECO:0000256" key="4">
    <source>
        <dbReference type="ARBA" id="ARBA00022833"/>
    </source>
</evidence>
<accession>A0ABU2B0N9</accession>
<dbReference type="InterPro" id="IPR001915">
    <property type="entry name" value="Peptidase_M48"/>
</dbReference>
<dbReference type="GO" id="GO:0006508">
    <property type="term" value="P:proteolysis"/>
    <property type="evidence" value="ECO:0007669"/>
    <property type="project" value="UniProtKB-KW"/>
</dbReference>
<dbReference type="GO" id="GO:0008233">
    <property type="term" value="F:peptidase activity"/>
    <property type="evidence" value="ECO:0007669"/>
    <property type="project" value="UniProtKB-KW"/>
</dbReference>
<feature type="transmembrane region" description="Helical" evidence="7">
    <location>
        <begin position="6"/>
        <end position="26"/>
    </location>
</feature>
<dbReference type="PANTHER" id="PTHR34978:SF3">
    <property type="entry name" value="SLR0241 PROTEIN"/>
    <property type="match status" value="1"/>
</dbReference>